<evidence type="ECO:0000256" key="5">
    <source>
        <dbReference type="ARBA" id="ARBA00022833"/>
    </source>
</evidence>
<evidence type="ECO:0000256" key="2">
    <source>
        <dbReference type="ARBA" id="ARBA00022723"/>
    </source>
</evidence>
<dbReference type="OrthoDB" id="5062908at2759"/>
<feature type="domain" description="C2H2-type" evidence="9">
    <location>
        <begin position="268"/>
        <end position="295"/>
    </location>
</feature>
<feature type="domain" description="C2H2-type" evidence="9">
    <location>
        <begin position="324"/>
        <end position="351"/>
    </location>
</feature>
<dbReference type="Pfam" id="PF13912">
    <property type="entry name" value="zf-C2H2_6"/>
    <property type="match status" value="1"/>
</dbReference>
<comment type="subcellular location">
    <subcellularLocation>
        <location evidence="1">Nucleus</location>
    </subcellularLocation>
</comment>
<keyword evidence="5" id="KW-0862">Zinc</keyword>
<dbReference type="PROSITE" id="PS00028">
    <property type="entry name" value="ZINC_FINGER_C2H2_1"/>
    <property type="match status" value="6"/>
</dbReference>
<sequence>MLKFSIKSIIENNLSDNVSNSQATGFNLKNIINLNNNEENVLKSTTLTENKFYQDTKLELSNSNLNQNFYQKNFDHRLCDLTEFHDHIPNVSKINSDEYQKFLLNKFQLSLISHHFPNNLFQFHNYLNASSYTQCLNKYWLQRLDQKSSLENSESYQINDIDFLKHKKVNDQRFLNDMEKKFSNINENESFQNNFEKSSIPCNQISTENKSKFLEMIEVKNNAKRCLDDETSLNDEFVNKKRKINQIESNLEEEDEQTETKNSKPKNFPCTECGKVFNAHYNLTRHMPVHTGVRPFICKICGKGFRQASTLCRHKIIHTSDKPHECKLCGKAFNRSSTLNTHMRIHQDYKPWVCEYCGKGFHQKGNYKNHKLTHSETKDFKCPICSKSFHQIYNLKFHMYTHTDSKPYQCRLCNKGFCRNFDLKKHIRNVHASNENVKRLQHETNSKRNFPFKEKVSDNNLNYLNNYEKSNENSEDEIELGNKSTSTFMADCEMISSDDAFENSFEYLEKEYNHKKKLEDEN</sequence>
<evidence type="ECO:0000256" key="6">
    <source>
        <dbReference type="ARBA" id="ARBA00023242"/>
    </source>
</evidence>
<keyword evidence="6" id="KW-0539">Nucleus</keyword>
<dbReference type="GO" id="GO:0008270">
    <property type="term" value="F:zinc ion binding"/>
    <property type="evidence" value="ECO:0007669"/>
    <property type="project" value="UniProtKB-KW"/>
</dbReference>
<organism evidence="10 11">
    <name type="scientific">Brachionus calyciflorus</name>
    <dbReference type="NCBI Taxonomy" id="104777"/>
    <lineage>
        <taxon>Eukaryota</taxon>
        <taxon>Metazoa</taxon>
        <taxon>Spiralia</taxon>
        <taxon>Gnathifera</taxon>
        <taxon>Rotifera</taxon>
        <taxon>Eurotatoria</taxon>
        <taxon>Monogononta</taxon>
        <taxon>Pseudotrocha</taxon>
        <taxon>Ploima</taxon>
        <taxon>Brachionidae</taxon>
        <taxon>Brachionus</taxon>
    </lineage>
</organism>
<evidence type="ECO:0000313" key="10">
    <source>
        <dbReference type="EMBL" id="CAF0735183.1"/>
    </source>
</evidence>
<evidence type="ECO:0000256" key="4">
    <source>
        <dbReference type="ARBA" id="ARBA00022771"/>
    </source>
</evidence>
<evidence type="ECO:0000313" key="11">
    <source>
        <dbReference type="Proteomes" id="UP000663879"/>
    </source>
</evidence>
<dbReference type="SMART" id="SM00355">
    <property type="entry name" value="ZnF_C2H2"/>
    <property type="match status" value="6"/>
</dbReference>
<keyword evidence="4 7" id="KW-0863">Zinc-finger</keyword>
<dbReference type="PANTHER" id="PTHR24376">
    <property type="entry name" value="ZINC FINGER PROTEIN"/>
    <property type="match status" value="1"/>
</dbReference>
<protein>
    <recommendedName>
        <fullName evidence="9">C2H2-type domain-containing protein</fullName>
    </recommendedName>
</protein>
<evidence type="ECO:0000256" key="1">
    <source>
        <dbReference type="ARBA" id="ARBA00004123"/>
    </source>
</evidence>
<feature type="domain" description="C2H2-type" evidence="9">
    <location>
        <begin position="380"/>
        <end position="407"/>
    </location>
</feature>
<dbReference type="FunFam" id="3.30.160.60:FF:000194">
    <property type="entry name" value="Fez family zinc finger protein 2"/>
    <property type="match status" value="1"/>
</dbReference>
<dbReference type="Pfam" id="PF00096">
    <property type="entry name" value="zf-C2H2"/>
    <property type="match status" value="5"/>
</dbReference>
<dbReference type="PANTHER" id="PTHR24376:SF235">
    <property type="entry name" value="C2H2-TYPE DOMAIN-CONTAINING PROTEIN"/>
    <property type="match status" value="1"/>
</dbReference>
<dbReference type="Gene3D" id="3.30.160.60">
    <property type="entry name" value="Classic Zinc Finger"/>
    <property type="match status" value="6"/>
</dbReference>
<evidence type="ECO:0000256" key="8">
    <source>
        <dbReference type="SAM" id="Coils"/>
    </source>
</evidence>
<comment type="caution">
    <text evidence="10">The sequence shown here is derived from an EMBL/GenBank/DDBJ whole genome shotgun (WGS) entry which is preliminary data.</text>
</comment>
<gene>
    <name evidence="10" type="ORF">OXX778_LOCUS3085</name>
</gene>
<dbReference type="SUPFAM" id="SSF57667">
    <property type="entry name" value="beta-beta-alpha zinc fingers"/>
    <property type="match status" value="3"/>
</dbReference>
<keyword evidence="8" id="KW-0175">Coiled coil</keyword>
<evidence type="ECO:0000256" key="3">
    <source>
        <dbReference type="ARBA" id="ARBA00022737"/>
    </source>
</evidence>
<feature type="coiled-coil region" evidence="8">
    <location>
        <begin position="423"/>
        <end position="484"/>
    </location>
</feature>
<dbReference type="PROSITE" id="PS50157">
    <property type="entry name" value="ZINC_FINGER_C2H2_2"/>
    <property type="match status" value="6"/>
</dbReference>
<dbReference type="FunFam" id="3.30.160.60:FF:000251">
    <property type="entry name" value="FEZ family zinc finger 2"/>
    <property type="match status" value="1"/>
</dbReference>
<accession>A0A813N5V5</accession>
<dbReference type="FunFam" id="3.30.160.60:FF:000184">
    <property type="entry name" value="Zinc finger protein 333"/>
    <property type="match status" value="1"/>
</dbReference>
<dbReference type="EMBL" id="CAJNOC010000261">
    <property type="protein sequence ID" value="CAF0735183.1"/>
    <property type="molecule type" value="Genomic_DNA"/>
</dbReference>
<dbReference type="Proteomes" id="UP000663879">
    <property type="component" value="Unassembled WGS sequence"/>
</dbReference>
<feature type="domain" description="C2H2-type" evidence="9">
    <location>
        <begin position="408"/>
        <end position="436"/>
    </location>
</feature>
<keyword evidence="3" id="KW-0677">Repeat</keyword>
<name>A0A813N5V5_9BILA</name>
<dbReference type="GO" id="GO:0005634">
    <property type="term" value="C:nucleus"/>
    <property type="evidence" value="ECO:0007669"/>
    <property type="project" value="UniProtKB-SubCell"/>
</dbReference>
<dbReference type="InterPro" id="IPR036236">
    <property type="entry name" value="Znf_C2H2_sf"/>
</dbReference>
<evidence type="ECO:0000256" key="7">
    <source>
        <dbReference type="PROSITE-ProRule" id="PRU00042"/>
    </source>
</evidence>
<feature type="domain" description="C2H2-type" evidence="9">
    <location>
        <begin position="352"/>
        <end position="379"/>
    </location>
</feature>
<keyword evidence="11" id="KW-1185">Reference proteome</keyword>
<dbReference type="FunFam" id="3.30.160.60:FF:000164">
    <property type="entry name" value="Fez family zinc finger protein 2"/>
    <property type="match status" value="1"/>
</dbReference>
<feature type="domain" description="C2H2-type" evidence="9">
    <location>
        <begin position="296"/>
        <end position="323"/>
    </location>
</feature>
<dbReference type="InterPro" id="IPR013087">
    <property type="entry name" value="Znf_C2H2_type"/>
</dbReference>
<dbReference type="FunFam" id="3.30.160.60:FF:000100">
    <property type="entry name" value="Zinc finger 45-like"/>
    <property type="match status" value="1"/>
</dbReference>
<keyword evidence="2" id="KW-0479">Metal-binding</keyword>
<proteinExistence type="predicted"/>
<feature type="coiled-coil region" evidence="8">
    <location>
        <begin position="237"/>
        <end position="264"/>
    </location>
</feature>
<evidence type="ECO:0000259" key="9">
    <source>
        <dbReference type="PROSITE" id="PS50157"/>
    </source>
</evidence>
<dbReference type="AlphaFoldDB" id="A0A813N5V5"/>
<reference evidence="10" key="1">
    <citation type="submission" date="2021-02" db="EMBL/GenBank/DDBJ databases">
        <authorList>
            <person name="Nowell W R."/>
        </authorList>
    </citation>
    <scope>NUCLEOTIDE SEQUENCE</scope>
    <source>
        <strain evidence="10">Ploen Becks lab</strain>
    </source>
</reference>